<keyword evidence="1" id="KW-0812">Transmembrane</keyword>
<dbReference type="RefSeq" id="WP_186772656.1">
    <property type="nucleotide sequence ID" value="NZ_JACOMF010000037.1"/>
</dbReference>
<accession>A0A9X0R1N0</accession>
<gene>
    <name evidence="3" type="ORF">H7965_21585</name>
</gene>
<evidence type="ECO:0000313" key="3">
    <source>
        <dbReference type="EMBL" id="MBC4017900.1"/>
    </source>
</evidence>
<feature type="signal peptide" evidence="2">
    <location>
        <begin position="1"/>
        <end position="20"/>
    </location>
</feature>
<keyword evidence="1" id="KW-1133">Transmembrane helix</keyword>
<keyword evidence="1" id="KW-0472">Membrane</keyword>
<feature type="chain" id="PRO_5040777589" evidence="2">
    <location>
        <begin position="21"/>
        <end position="480"/>
    </location>
</feature>
<sequence>MRGLPLLVLLLLALSGPARAQPEATPAAGRESDMDTLCSLPGWLSGGGTAGNPGRTARAIAQWIDFQRLGSLRIDRDVKQISGAEAIVLVSVLKPEAMPDAVWNGGYFMAIAYRGEPGTLPPPDGRGVLVARVDPPIPEKGITPTRIAFRPPETGWRSTWQLAVAVCLRPAVAEGAAPPPFANRPAMFGLTTVTVSSYYLSVAAGLGSVGVLYLMLALAARQLHELQLRETASRAPDRRPLQAWLRAFSPIVISQDAFGTASLSRFQVLLFTLAAVGVYAYVLIRTGELSSLSSDVLWLLGITMAGSALASIAGGPVVSTGNRLWLLATGVLDNAPRRPRWHDLLGADGEIDVTRVQALAFSAFAAAALVANGPNDLERFEVPDTLKYLIGLSQAVYVAGKALPRETAKQLNDELRLLRDAERDTLQHPEDTTARTAFVRARTALQTSLGDIFGDRFHPEKLRNLQPGAGLDTPPSSNPV</sequence>
<evidence type="ECO:0000256" key="1">
    <source>
        <dbReference type="SAM" id="Phobius"/>
    </source>
</evidence>
<name>A0A9X0R1N0_9PROT</name>
<keyword evidence="2" id="KW-0732">Signal</keyword>
<feature type="transmembrane region" description="Helical" evidence="1">
    <location>
        <begin position="198"/>
        <end position="220"/>
    </location>
</feature>
<proteinExistence type="predicted"/>
<protein>
    <submittedName>
        <fullName evidence="3">Uncharacterized protein</fullName>
    </submittedName>
</protein>
<feature type="transmembrane region" description="Helical" evidence="1">
    <location>
        <begin position="266"/>
        <end position="284"/>
    </location>
</feature>
<dbReference type="Proteomes" id="UP000600101">
    <property type="component" value="Unassembled WGS sequence"/>
</dbReference>
<evidence type="ECO:0000313" key="4">
    <source>
        <dbReference type="Proteomes" id="UP000600101"/>
    </source>
</evidence>
<dbReference type="AlphaFoldDB" id="A0A9X0R1N0"/>
<evidence type="ECO:0000256" key="2">
    <source>
        <dbReference type="SAM" id="SignalP"/>
    </source>
</evidence>
<feature type="transmembrane region" description="Helical" evidence="1">
    <location>
        <begin position="296"/>
        <end position="318"/>
    </location>
</feature>
<keyword evidence="4" id="KW-1185">Reference proteome</keyword>
<dbReference type="EMBL" id="JACOMF010000037">
    <property type="protein sequence ID" value="MBC4017900.1"/>
    <property type="molecule type" value="Genomic_DNA"/>
</dbReference>
<organism evidence="3 4">
    <name type="scientific">Siccirubricoccus deserti</name>
    <dbReference type="NCBI Taxonomy" id="2013562"/>
    <lineage>
        <taxon>Bacteria</taxon>
        <taxon>Pseudomonadati</taxon>
        <taxon>Pseudomonadota</taxon>
        <taxon>Alphaproteobacteria</taxon>
        <taxon>Acetobacterales</taxon>
        <taxon>Roseomonadaceae</taxon>
        <taxon>Siccirubricoccus</taxon>
    </lineage>
</organism>
<reference evidence="3" key="1">
    <citation type="submission" date="2020-08" db="EMBL/GenBank/DDBJ databases">
        <authorList>
            <person name="Hu Y."/>
            <person name="Nguyen S.V."/>
            <person name="Li F."/>
            <person name="Fanning S."/>
        </authorList>
    </citation>
    <scope>NUCLEOTIDE SEQUENCE</scope>
    <source>
        <strain evidence="3">SYSU D8009</strain>
    </source>
</reference>
<comment type="caution">
    <text evidence="3">The sequence shown here is derived from an EMBL/GenBank/DDBJ whole genome shotgun (WGS) entry which is preliminary data.</text>
</comment>